<feature type="compositionally biased region" description="Low complexity" evidence="1">
    <location>
        <begin position="140"/>
        <end position="149"/>
    </location>
</feature>
<reference evidence="4" key="1">
    <citation type="submission" date="2019-10" db="EMBL/GenBank/DDBJ databases">
        <title>Antimicrobial potential of Antarctic Bacteria.</title>
        <authorList>
            <person name="Benaud N."/>
            <person name="Edwards R.J."/>
            <person name="Ferrari B.C."/>
        </authorList>
    </citation>
    <scope>NUCLEOTIDE SEQUENCE [LARGE SCALE GENOMIC DNA]</scope>
    <source>
        <strain evidence="4">NBSH44</strain>
    </source>
</reference>
<feature type="region of interest" description="Disordered" evidence="1">
    <location>
        <begin position="400"/>
        <end position="444"/>
    </location>
</feature>
<evidence type="ECO:0000256" key="1">
    <source>
        <dbReference type="SAM" id="MobiDB-lite"/>
    </source>
</evidence>
<dbReference type="AlphaFoldDB" id="A0A7G7BM92"/>
<dbReference type="Proteomes" id="UP000515307">
    <property type="component" value="Chromosome"/>
</dbReference>
<keyword evidence="2" id="KW-0472">Membrane</keyword>
<evidence type="ECO:0000313" key="3">
    <source>
        <dbReference type="EMBL" id="QNE76457.1"/>
    </source>
</evidence>
<evidence type="ECO:0000256" key="2">
    <source>
        <dbReference type="SAM" id="Phobius"/>
    </source>
</evidence>
<feature type="compositionally biased region" description="Low complexity" evidence="1">
    <location>
        <begin position="27"/>
        <end position="43"/>
    </location>
</feature>
<evidence type="ECO:0000313" key="4">
    <source>
        <dbReference type="Proteomes" id="UP000515307"/>
    </source>
</evidence>
<proteinExistence type="predicted"/>
<feature type="compositionally biased region" description="Low complexity" evidence="1">
    <location>
        <begin position="97"/>
        <end position="107"/>
    </location>
</feature>
<name>A0A7G7BM92_9ACTN</name>
<dbReference type="KEGG" id="sfiy:F0344_19120"/>
<feature type="compositionally biased region" description="Acidic residues" evidence="1">
    <location>
        <begin position="44"/>
        <end position="58"/>
    </location>
</feature>
<feature type="region of interest" description="Disordered" evidence="1">
    <location>
        <begin position="221"/>
        <end position="304"/>
    </location>
</feature>
<feature type="compositionally biased region" description="Basic and acidic residues" evidence="1">
    <location>
        <begin position="1"/>
        <end position="12"/>
    </location>
</feature>
<dbReference type="EMBL" id="CP045702">
    <property type="protein sequence ID" value="QNE76457.1"/>
    <property type="molecule type" value="Genomic_DNA"/>
</dbReference>
<sequence length="479" mass="47773">MSGPEYRRENDRTGNGIVNHGSDDTSDSPSDAAADMSASASAADAEERDQELEPELELELERDVAPQPEPEPHSVQARDAADDEDSAPAVERDVPLSAGSADASSAGTSVLTSLFGGKPVSGPEADADAGTDASARARPDAGATPDAGAGLDELALRRLLRGAVQDLEPSSGTLDHLHRAVPARRARRRQAVVGVAAAALLIGTAVPAFVHVARSDGDNGVNSAIAGHGEQAQGGSGEEPAKEPWDDKEPGPADNVTDGDEGEPDVSESPSSGGDGDVPDPKGNGGVADTPRSEAPAVSSCGPNQLSVVSAESGAPGADGTVYGTFRISNMSSTQCSVSGAGSVGVQAMGAADPLKVQVVRHTAGDPASGLPDPSLEPGVVMLKPSMAYEVRFAWVPSDTCPSTVPPPSPTPTDGAGGTTGEDMASGGPEAQFAGEDGGTQDGGIVVTHTAEAGAPSLATTISNACAGTVYRTGVLAAS</sequence>
<feature type="region of interest" description="Disordered" evidence="1">
    <location>
        <begin position="1"/>
        <end position="149"/>
    </location>
</feature>
<accession>A0A7G7BM92</accession>
<feature type="compositionally biased region" description="Basic and acidic residues" evidence="1">
    <location>
        <begin position="239"/>
        <end position="251"/>
    </location>
</feature>
<keyword evidence="4" id="KW-1185">Reference proteome</keyword>
<feature type="transmembrane region" description="Helical" evidence="2">
    <location>
        <begin position="191"/>
        <end position="210"/>
    </location>
</feature>
<keyword evidence="2" id="KW-0812">Transmembrane</keyword>
<organism evidence="3 4">
    <name type="scientific">Streptomyces finlayi</name>
    <dbReference type="NCBI Taxonomy" id="67296"/>
    <lineage>
        <taxon>Bacteria</taxon>
        <taxon>Bacillati</taxon>
        <taxon>Actinomycetota</taxon>
        <taxon>Actinomycetes</taxon>
        <taxon>Kitasatosporales</taxon>
        <taxon>Streptomycetaceae</taxon>
        <taxon>Streptomyces</taxon>
    </lineage>
</organism>
<gene>
    <name evidence="3" type="ORF">F0344_19120</name>
</gene>
<feature type="compositionally biased region" description="Acidic residues" evidence="1">
    <location>
        <begin position="257"/>
        <end position="266"/>
    </location>
</feature>
<keyword evidence="2" id="KW-1133">Transmembrane helix</keyword>
<evidence type="ECO:0008006" key="5">
    <source>
        <dbReference type="Google" id="ProtNLM"/>
    </source>
</evidence>
<protein>
    <recommendedName>
        <fullName evidence="5">DUF4232 domain-containing protein</fullName>
    </recommendedName>
</protein>